<gene>
    <name evidence="3" type="ORF">XM53_05845</name>
</gene>
<feature type="chain" id="PRO_5006664060" evidence="2">
    <location>
        <begin position="21"/>
        <end position="191"/>
    </location>
</feature>
<evidence type="ECO:0000256" key="2">
    <source>
        <dbReference type="SAM" id="SignalP"/>
    </source>
</evidence>
<feature type="signal peptide" evidence="2">
    <location>
        <begin position="1"/>
        <end position="20"/>
    </location>
</feature>
<dbReference type="EMBL" id="LAXJ01000003">
    <property type="protein sequence ID" value="KRS14056.1"/>
    <property type="molecule type" value="Genomic_DNA"/>
</dbReference>
<evidence type="ECO:0000256" key="1">
    <source>
        <dbReference type="SAM" id="Phobius"/>
    </source>
</evidence>
<dbReference type="Proteomes" id="UP000051295">
    <property type="component" value="Unassembled WGS sequence"/>
</dbReference>
<feature type="transmembrane region" description="Helical" evidence="1">
    <location>
        <begin position="171"/>
        <end position="190"/>
    </location>
</feature>
<dbReference type="RefSeq" id="WP_057791198.1">
    <property type="nucleotide sequence ID" value="NZ_LAXJ01000003.1"/>
</dbReference>
<evidence type="ECO:0000313" key="4">
    <source>
        <dbReference type="Proteomes" id="UP000051295"/>
    </source>
</evidence>
<keyword evidence="2" id="KW-0732">Signal</keyword>
<dbReference type="AlphaFoldDB" id="A0A0T5NYV5"/>
<keyword evidence="4" id="KW-1185">Reference proteome</keyword>
<evidence type="ECO:0000313" key="3">
    <source>
        <dbReference type="EMBL" id="KRS14056.1"/>
    </source>
</evidence>
<feature type="transmembrane region" description="Helical" evidence="1">
    <location>
        <begin position="36"/>
        <end position="55"/>
    </location>
</feature>
<feature type="transmembrane region" description="Helical" evidence="1">
    <location>
        <begin position="62"/>
        <end position="86"/>
    </location>
</feature>
<name>A0A0T5NYV5_9RHOB</name>
<feature type="transmembrane region" description="Helical" evidence="1">
    <location>
        <begin position="92"/>
        <end position="125"/>
    </location>
</feature>
<comment type="caution">
    <text evidence="3">The sequence shown here is derived from an EMBL/GenBank/DDBJ whole genome shotgun (WGS) entry which is preliminary data.</text>
</comment>
<protein>
    <submittedName>
        <fullName evidence="3">Protein hupE</fullName>
    </submittedName>
</protein>
<dbReference type="STRING" id="1641875.XM53_05845"/>
<dbReference type="OrthoDB" id="9808192at2"/>
<keyword evidence="1" id="KW-0472">Membrane</keyword>
<accession>A0A0T5NYV5</accession>
<keyword evidence="1" id="KW-0812">Transmembrane</keyword>
<sequence>MRRLVLTLFPALVAAGPAFAHLDPGAHGSFAAGLSHPVFGADHILAMVAVGLWAASLGGRAFVALPLGFVGAMALGFVVSLGGLPLPMVEPMILVSVLVLGVLVATAVRLPLSAAVAITAAMGLFHGHAHGAEIGGAAALSYLAGFVTATAALHALGAAAGWALGRFGGALVARGAGAAVAIGGSALVMAG</sequence>
<proteinExistence type="predicted"/>
<dbReference type="Pfam" id="PF04955">
    <property type="entry name" value="HupE_UreJ"/>
    <property type="match status" value="1"/>
</dbReference>
<dbReference type="InterPro" id="IPR007038">
    <property type="entry name" value="HupE_UreJ"/>
</dbReference>
<keyword evidence="1" id="KW-1133">Transmembrane helix</keyword>
<dbReference type="PIRSF" id="PIRSF016919">
    <property type="entry name" value="HupE_UreJ"/>
    <property type="match status" value="1"/>
</dbReference>
<feature type="transmembrane region" description="Helical" evidence="1">
    <location>
        <begin position="137"/>
        <end position="165"/>
    </location>
</feature>
<organism evidence="3 4">
    <name type="scientific">Roseovarius atlanticus</name>
    <dbReference type="NCBI Taxonomy" id="1641875"/>
    <lineage>
        <taxon>Bacteria</taxon>
        <taxon>Pseudomonadati</taxon>
        <taxon>Pseudomonadota</taxon>
        <taxon>Alphaproteobacteria</taxon>
        <taxon>Rhodobacterales</taxon>
        <taxon>Roseobacteraceae</taxon>
        <taxon>Roseovarius</taxon>
    </lineage>
</organism>
<dbReference type="PATRIC" id="fig|1641875.4.peg.3195"/>
<reference evidence="3 4" key="1">
    <citation type="submission" date="2015-04" db="EMBL/GenBank/DDBJ databases">
        <title>The draft genome sequence of Roseovarius sp.R12b.</title>
        <authorList>
            <person name="Li G."/>
            <person name="Lai Q."/>
            <person name="Shao Z."/>
            <person name="Yan P."/>
        </authorList>
    </citation>
    <scope>NUCLEOTIDE SEQUENCE [LARGE SCALE GENOMIC DNA]</scope>
    <source>
        <strain evidence="3 4">R12B</strain>
    </source>
</reference>